<keyword evidence="1" id="KW-0472">Membrane</keyword>
<keyword evidence="1" id="KW-1133">Transmembrane helix</keyword>
<evidence type="ECO:0000313" key="2">
    <source>
        <dbReference type="EMBL" id="TNU76717.1"/>
    </source>
</evidence>
<feature type="transmembrane region" description="Helical" evidence="1">
    <location>
        <begin position="114"/>
        <end position="134"/>
    </location>
</feature>
<keyword evidence="3" id="KW-1185">Reference proteome</keyword>
<dbReference type="Pfam" id="PF11377">
    <property type="entry name" value="DUF3180"/>
    <property type="match status" value="1"/>
</dbReference>
<reference evidence="2 3" key="1">
    <citation type="submission" date="2019-06" db="EMBL/GenBank/DDBJ databases">
        <title>Draft genome sequence of Miniimonas arenae KCTC 19750T isolated from sea sand.</title>
        <authorList>
            <person name="Park S.-J."/>
        </authorList>
    </citation>
    <scope>NUCLEOTIDE SEQUENCE [LARGE SCALE GENOMIC DNA]</scope>
    <source>
        <strain evidence="2 3">KCTC 19750</strain>
    </source>
</reference>
<feature type="transmembrane region" description="Helical" evidence="1">
    <location>
        <begin position="34"/>
        <end position="56"/>
    </location>
</feature>
<gene>
    <name evidence="2" type="ORF">FH969_02220</name>
</gene>
<sequence>MVRARPVGLIVAALIGFTVVFLVLQWASSRGTSVPAPLVVPILLLVGAVVVLALGWRVRQLVRGRGTMDAIAAARVAALAVTAALVGAAMVGAGAAQIAAVAAVADAPAARRDVLVGSATLVAALLCVAAGLLVQHWCRVPDDPDDPRGSGRRGGPPADPA</sequence>
<accession>A0A5C5BF27</accession>
<evidence type="ECO:0000313" key="3">
    <source>
        <dbReference type="Proteomes" id="UP000313849"/>
    </source>
</evidence>
<protein>
    <submittedName>
        <fullName evidence="2">DUF3180 family protein</fullName>
    </submittedName>
</protein>
<organism evidence="2 3">
    <name type="scientific">Miniimonas arenae</name>
    <dbReference type="NCBI Taxonomy" id="676201"/>
    <lineage>
        <taxon>Bacteria</taxon>
        <taxon>Bacillati</taxon>
        <taxon>Actinomycetota</taxon>
        <taxon>Actinomycetes</taxon>
        <taxon>Micrococcales</taxon>
        <taxon>Beutenbergiaceae</taxon>
        <taxon>Miniimonas</taxon>
    </lineage>
</organism>
<dbReference type="AlphaFoldDB" id="A0A5C5BF27"/>
<dbReference type="EMBL" id="VENP01000004">
    <property type="protein sequence ID" value="TNU76717.1"/>
    <property type="molecule type" value="Genomic_DNA"/>
</dbReference>
<dbReference type="Proteomes" id="UP000313849">
    <property type="component" value="Unassembled WGS sequence"/>
</dbReference>
<keyword evidence="1" id="KW-0812">Transmembrane</keyword>
<comment type="caution">
    <text evidence="2">The sequence shown here is derived from an EMBL/GenBank/DDBJ whole genome shotgun (WGS) entry which is preliminary data.</text>
</comment>
<feature type="transmembrane region" description="Helical" evidence="1">
    <location>
        <begin position="7"/>
        <end position="28"/>
    </location>
</feature>
<dbReference type="RefSeq" id="WP_139985820.1">
    <property type="nucleotide sequence ID" value="NZ_VENP01000004.1"/>
</dbReference>
<feature type="transmembrane region" description="Helical" evidence="1">
    <location>
        <begin position="76"/>
        <end position="102"/>
    </location>
</feature>
<proteinExistence type="predicted"/>
<name>A0A5C5BF27_9MICO</name>
<evidence type="ECO:0000256" key="1">
    <source>
        <dbReference type="SAM" id="Phobius"/>
    </source>
</evidence>
<dbReference type="InterPro" id="IPR021517">
    <property type="entry name" value="DUF3180"/>
</dbReference>